<keyword evidence="1" id="KW-0812">Transmembrane</keyword>
<organism evidence="2 3">
    <name type="scientific">Dibothriocephalus latus</name>
    <name type="common">Fish tapeworm</name>
    <name type="synonym">Diphyllobothrium latum</name>
    <dbReference type="NCBI Taxonomy" id="60516"/>
    <lineage>
        <taxon>Eukaryota</taxon>
        <taxon>Metazoa</taxon>
        <taxon>Spiralia</taxon>
        <taxon>Lophotrochozoa</taxon>
        <taxon>Platyhelminthes</taxon>
        <taxon>Cestoda</taxon>
        <taxon>Eucestoda</taxon>
        <taxon>Diphyllobothriidea</taxon>
        <taxon>Diphyllobothriidae</taxon>
        <taxon>Dibothriocephalus</taxon>
    </lineage>
</organism>
<dbReference type="EMBL" id="UYRU01064739">
    <property type="protein sequence ID" value="VDN16121.1"/>
    <property type="molecule type" value="Genomic_DNA"/>
</dbReference>
<keyword evidence="3" id="KW-1185">Reference proteome</keyword>
<reference evidence="2 3" key="1">
    <citation type="submission" date="2018-11" db="EMBL/GenBank/DDBJ databases">
        <authorList>
            <consortium name="Pathogen Informatics"/>
        </authorList>
    </citation>
    <scope>NUCLEOTIDE SEQUENCE [LARGE SCALE GENOMIC DNA]</scope>
</reference>
<proteinExistence type="predicted"/>
<name>A0A3P7ME26_DIBLA</name>
<feature type="transmembrane region" description="Helical" evidence="1">
    <location>
        <begin position="16"/>
        <end position="37"/>
    </location>
</feature>
<keyword evidence="1" id="KW-0472">Membrane</keyword>
<keyword evidence="1" id="KW-1133">Transmembrane helix</keyword>
<gene>
    <name evidence="2" type="ORF">DILT_LOCUS11952</name>
</gene>
<evidence type="ECO:0000256" key="1">
    <source>
        <dbReference type="SAM" id="Phobius"/>
    </source>
</evidence>
<dbReference type="Proteomes" id="UP000281553">
    <property type="component" value="Unassembled WGS sequence"/>
</dbReference>
<evidence type="ECO:0000313" key="3">
    <source>
        <dbReference type="Proteomes" id="UP000281553"/>
    </source>
</evidence>
<evidence type="ECO:0000313" key="2">
    <source>
        <dbReference type="EMBL" id="VDN16121.1"/>
    </source>
</evidence>
<accession>A0A3P7ME26</accession>
<protein>
    <submittedName>
        <fullName evidence="2">Uncharacterized protein</fullName>
    </submittedName>
</protein>
<dbReference type="AlphaFoldDB" id="A0A3P7ME26"/>
<sequence length="76" mass="8237">MAESPCVSRLLLSHPIHPVCHRAACVGVALMCFLFAFPRRAPSCFRHQQVNRGQASSNDLTAAAGCAVMLEKRANN</sequence>